<sequence>MQYSDEKKIVPKEPDDKPDPELEKCLNPGYKLIAELSDIICSGSSDDFAVSRSLPDSYFIFMTAFLALFYKGAPMTI</sequence>
<proteinExistence type="predicted"/>
<gene>
    <name evidence="2" type="ORF">AWZ03_008655</name>
</gene>
<dbReference type="Proteomes" id="UP000295192">
    <property type="component" value="Unassembled WGS sequence"/>
</dbReference>
<comment type="caution">
    <text evidence="2">The sequence shown here is derived from an EMBL/GenBank/DDBJ whole genome shotgun (WGS) entry which is preliminary data.</text>
</comment>
<dbReference type="EMBL" id="LSRL02000091">
    <property type="protein sequence ID" value="TDG44924.1"/>
    <property type="molecule type" value="Genomic_DNA"/>
</dbReference>
<name>A0A484B8F2_DRONA</name>
<evidence type="ECO:0000313" key="2">
    <source>
        <dbReference type="EMBL" id="TDG44924.1"/>
    </source>
</evidence>
<protein>
    <submittedName>
        <fullName evidence="2">Uncharacterized protein</fullName>
    </submittedName>
</protein>
<evidence type="ECO:0000256" key="1">
    <source>
        <dbReference type="SAM" id="MobiDB-lite"/>
    </source>
</evidence>
<organism evidence="2 3">
    <name type="scientific">Drosophila navojoa</name>
    <name type="common">Fruit fly</name>
    <dbReference type="NCBI Taxonomy" id="7232"/>
    <lineage>
        <taxon>Eukaryota</taxon>
        <taxon>Metazoa</taxon>
        <taxon>Ecdysozoa</taxon>
        <taxon>Arthropoda</taxon>
        <taxon>Hexapoda</taxon>
        <taxon>Insecta</taxon>
        <taxon>Pterygota</taxon>
        <taxon>Neoptera</taxon>
        <taxon>Endopterygota</taxon>
        <taxon>Diptera</taxon>
        <taxon>Brachycera</taxon>
        <taxon>Muscomorpha</taxon>
        <taxon>Ephydroidea</taxon>
        <taxon>Drosophilidae</taxon>
        <taxon>Drosophila</taxon>
    </lineage>
</organism>
<dbReference type="AlphaFoldDB" id="A0A484B8F2"/>
<feature type="region of interest" description="Disordered" evidence="1">
    <location>
        <begin position="1"/>
        <end position="22"/>
    </location>
</feature>
<reference evidence="2 3" key="1">
    <citation type="journal article" date="2019" name="J. Hered.">
        <title>An Improved Genome Assembly for Drosophila navojoa, the Basal Species in the mojavensis Cluster.</title>
        <authorList>
            <person name="Vanderlinde T."/>
            <person name="Dupim E.G."/>
            <person name="Nazario-Yepiz N.O."/>
            <person name="Carvalho A.B."/>
        </authorList>
    </citation>
    <scope>NUCLEOTIDE SEQUENCE [LARGE SCALE GENOMIC DNA]</scope>
    <source>
        <strain evidence="2">Navoj_Jal97</strain>
        <tissue evidence="2">Whole organism</tissue>
    </source>
</reference>
<accession>A0A484B8F2</accession>
<evidence type="ECO:0000313" key="3">
    <source>
        <dbReference type="Proteomes" id="UP000295192"/>
    </source>
</evidence>
<keyword evidence="3" id="KW-1185">Reference proteome</keyword>